<dbReference type="InterPro" id="IPR005135">
    <property type="entry name" value="Endo/exonuclease/phosphatase"/>
</dbReference>
<comment type="caution">
    <text evidence="2">The sequence shown here is derived from an EMBL/GenBank/DDBJ whole genome shotgun (WGS) entry which is preliminary data.</text>
</comment>
<dbReference type="Pfam" id="PF03372">
    <property type="entry name" value="Exo_endo_phos"/>
    <property type="match status" value="1"/>
</dbReference>
<protein>
    <submittedName>
        <fullName evidence="2">Mitochondrial fission process protein 1</fullName>
    </submittedName>
</protein>
<evidence type="ECO:0000313" key="2">
    <source>
        <dbReference type="EMBL" id="KAJ7427171.1"/>
    </source>
</evidence>
<dbReference type="PANTHER" id="PTHR33395">
    <property type="entry name" value="TRANSCRIPTASE, PUTATIVE-RELATED-RELATED"/>
    <property type="match status" value="1"/>
</dbReference>
<name>A0ABQ9DS10_9PASS</name>
<reference evidence="2" key="1">
    <citation type="submission" date="2019-10" db="EMBL/GenBank/DDBJ databases">
        <authorList>
            <person name="Soares A.E.R."/>
            <person name="Aleixo A."/>
            <person name="Schneider P."/>
            <person name="Miyaki C.Y."/>
            <person name="Schneider M.P."/>
            <person name="Mello C."/>
            <person name="Vasconcelos A.T.R."/>
        </authorList>
    </citation>
    <scope>NUCLEOTIDE SEQUENCE</scope>
    <source>
        <tissue evidence="2">Muscle</tissue>
    </source>
</reference>
<evidence type="ECO:0000313" key="3">
    <source>
        <dbReference type="Proteomes" id="UP001145742"/>
    </source>
</evidence>
<organism evidence="2 3">
    <name type="scientific">Willisornis vidua</name>
    <name type="common">Xingu scale-backed antbird</name>
    <dbReference type="NCBI Taxonomy" id="1566151"/>
    <lineage>
        <taxon>Eukaryota</taxon>
        <taxon>Metazoa</taxon>
        <taxon>Chordata</taxon>
        <taxon>Craniata</taxon>
        <taxon>Vertebrata</taxon>
        <taxon>Euteleostomi</taxon>
        <taxon>Archelosauria</taxon>
        <taxon>Archosauria</taxon>
        <taxon>Dinosauria</taxon>
        <taxon>Saurischia</taxon>
        <taxon>Theropoda</taxon>
        <taxon>Coelurosauria</taxon>
        <taxon>Aves</taxon>
        <taxon>Neognathae</taxon>
        <taxon>Neoaves</taxon>
        <taxon>Telluraves</taxon>
        <taxon>Australaves</taxon>
        <taxon>Passeriformes</taxon>
        <taxon>Thamnophilidae</taxon>
        <taxon>Willisornis</taxon>
    </lineage>
</organism>
<gene>
    <name evidence="2" type="ORF">WISP_09265</name>
</gene>
<dbReference type="Gene3D" id="3.60.10.10">
    <property type="entry name" value="Endonuclease/exonuclease/phosphatase"/>
    <property type="match status" value="1"/>
</dbReference>
<feature type="domain" description="Endonuclease/exonuclease/phosphatase" evidence="1">
    <location>
        <begin position="6"/>
        <end position="139"/>
    </location>
</feature>
<proteinExistence type="predicted"/>
<dbReference type="SUPFAM" id="SSF56219">
    <property type="entry name" value="DNase I-like"/>
    <property type="match status" value="1"/>
</dbReference>
<dbReference type="InterPro" id="IPR036691">
    <property type="entry name" value="Endo/exonu/phosph_ase_sf"/>
</dbReference>
<accession>A0ABQ9DS10</accession>
<sequence>MGNKQEDLEAIVQQENYDIVAVTETLWDDLHDWSAAMGDYKLFRKDRQGRRDGGVDSYVKEPLDSVELELSSDKVECLWTRIRGKANKADILVGVGYRPPNQDDEGDELFYKQLADVSKCPSLVLVGDFNLPDICWELNTAGEEAVKEVPGVYRG</sequence>
<keyword evidence="3" id="KW-1185">Reference proteome</keyword>
<dbReference type="EMBL" id="WHWB01032043">
    <property type="protein sequence ID" value="KAJ7427171.1"/>
    <property type="molecule type" value="Genomic_DNA"/>
</dbReference>
<dbReference type="Proteomes" id="UP001145742">
    <property type="component" value="Unassembled WGS sequence"/>
</dbReference>
<evidence type="ECO:0000259" key="1">
    <source>
        <dbReference type="Pfam" id="PF03372"/>
    </source>
</evidence>
<dbReference type="PANTHER" id="PTHR33395:SF22">
    <property type="entry name" value="REVERSE TRANSCRIPTASE DOMAIN-CONTAINING PROTEIN"/>
    <property type="match status" value="1"/>
</dbReference>